<accession>X1P868</accession>
<gene>
    <name evidence="2" type="ORF">S06H3_62876</name>
</gene>
<reference evidence="2" key="1">
    <citation type="journal article" date="2014" name="Front. Microbiol.">
        <title>High frequency of phylogenetically diverse reductive dehalogenase-homologous genes in deep subseafloor sedimentary metagenomes.</title>
        <authorList>
            <person name="Kawai M."/>
            <person name="Futagami T."/>
            <person name="Toyoda A."/>
            <person name="Takaki Y."/>
            <person name="Nishi S."/>
            <person name="Hori S."/>
            <person name="Arai W."/>
            <person name="Tsubouchi T."/>
            <person name="Morono Y."/>
            <person name="Uchiyama I."/>
            <person name="Ito T."/>
            <person name="Fujiyama A."/>
            <person name="Inagaki F."/>
            <person name="Takami H."/>
        </authorList>
    </citation>
    <scope>NUCLEOTIDE SEQUENCE</scope>
    <source>
        <strain evidence="2">Expedition CK06-06</strain>
    </source>
</reference>
<comment type="caution">
    <text evidence="2">The sequence shown here is derived from an EMBL/GenBank/DDBJ whole genome shotgun (WGS) entry which is preliminary data.</text>
</comment>
<dbReference type="Pfam" id="PF13619">
    <property type="entry name" value="KTSC"/>
    <property type="match status" value="1"/>
</dbReference>
<dbReference type="EMBL" id="BARV01041577">
    <property type="protein sequence ID" value="GAI52038.1"/>
    <property type="molecule type" value="Genomic_DNA"/>
</dbReference>
<feature type="domain" description="KTSC" evidence="1">
    <location>
        <begin position="1"/>
        <end position="50"/>
    </location>
</feature>
<sequence length="55" mass="6619">GYEETTLTLEIEFTNGNIYQYFDVPQSEYEGLMNADSHGKYFHRNIRNKYRHTQV</sequence>
<evidence type="ECO:0000259" key="1">
    <source>
        <dbReference type="Pfam" id="PF13619"/>
    </source>
</evidence>
<dbReference type="AlphaFoldDB" id="X1P868"/>
<feature type="non-terminal residue" evidence="2">
    <location>
        <position position="1"/>
    </location>
</feature>
<organism evidence="2">
    <name type="scientific">marine sediment metagenome</name>
    <dbReference type="NCBI Taxonomy" id="412755"/>
    <lineage>
        <taxon>unclassified sequences</taxon>
        <taxon>metagenomes</taxon>
        <taxon>ecological metagenomes</taxon>
    </lineage>
</organism>
<proteinExistence type="predicted"/>
<evidence type="ECO:0000313" key="2">
    <source>
        <dbReference type="EMBL" id="GAI52038.1"/>
    </source>
</evidence>
<name>X1P868_9ZZZZ</name>
<dbReference type="InterPro" id="IPR025309">
    <property type="entry name" value="KTSC_dom"/>
</dbReference>
<protein>
    <recommendedName>
        <fullName evidence="1">KTSC domain-containing protein</fullName>
    </recommendedName>
</protein>